<comment type="caution">
    <text evidence="1">The sequence shown here is derived from an EMBL/GenBank/DDBJ whole genome shotgun (WGS) entry which is preliminary data.</text>
</comment>
<dbReference type="SUPFAM" id="SSF141072">
    <property type="entry name" value="CalX-like"/>
    <property type="match status" value="1"/>
</dbReference>
<accession>A0ABN3A7M3</accession>
<dbReference type="InterPro" id="IPR038081">
    <property type="entry name" value="CalX-like_sf"/>
</dbReference>
<sequence length="698" mass="75356">MPSYLGYEYLQRVLASQGYATVSISANAVNAQDGDTPDGGARARSVLVQHHLDLLARWSADATNQRWGGRLDLGSVVLVGHSRGGEGVDQAAIDGAAGDPSYHLAGQVLLAPTDFGWQTAPYLPTEVLLPYCDGDVSDLQGQRYVDAAQTQTDDDPTLRSSVLLRGANHNFFNTEWTPGISAAPSFDDWFDRTDPVCGKASPTRLTAAEQRRAARTFVAAGVHAFLGDGTSAALRWLDSGHPVAVRAAGPALAWTHALGGRRETLRLGHGATPAGAGVSCRAGLPLGDGGTGRPVPLCGTREFYRQPHWTPSARAWASVHAAYAAGGLPRDLSFTWTRTGARGGFALDRPLDLSGAQTRLDLRTVVRPGTGPARLEVVLGSGDQEWAGPVRTLAPFPGRAWLAALVARTLRVDPADYAGHLDLARVDRVELRSVSARGQVWVLDASRRQRGLDPAPDRSLPAIRLGRVTRPEGDAATGGVAQVPFRVLGEVTTPARFAIAADQWTFDWTAPAQLAVVTVRPGQTQGTIGVRYEADDLQDLPRQRQLVFAAPVHGTVTSGFAGAATIRDDDPAPTVTFEPVRRTVSYGDPLAYRLTLSAPVDYYPVNRLRAVRDERFRAVRTSDVPRSWLRAQLGRVPLDVPLWRVWRFGFVDLPPGRTQARVEVPTLEDPLHPGRKALTLRLTSRHLTPPRQATVRVR</sequence>
<gene>
    <name evidence="1" type="ORF">GCM10009844_41990</name>
</gene>
<evidence type="ECO:0000313" key="1">
    <source>
        <dbReference type="EMBL" id="GAA2155200.1"/>
    </source>
</evidence>
<dbReference type="InterPro" id="IPR029058">
    <property type="entry name" value="AB_hydrolase_fold"/>
</dbReference>
<dbReference type="SUPFAM" id="SSF53474">
    <property type="entry name" value="alpha/beta-Hydrolases"/>
    <property type="match status" value="1"/>
</dbReference>
<dbReference type="Gene3D" id="3.40.50.1820">
    <property type="entry name" value="alpha/beta hydrolase"/>
    <property type="match status" value="1"/>
</dbReference>
<dbReference type="RefSeq" id="WP_344157301.1">
    <property type="nucleotide sequence ID" value="NZ_BAAAQR010000017.1"/>
</dbReference>
<evidence type="ECO:0000313" key="2">
    <source>
        <dbReference type="Proteomes" id="UP001501771"/>
    </source>
</evidence>
<name>A0ABN3A7M3_9ACTN</name>
<evidence type="ECO:0008006" key="3">
    <source>
        <dbReference type="Google" id="ProtNLM"/>
    </source>
</evidence>
<dbReference type="EMBL" id="BAAAQR010000017">
    <property type="protein sequence ID" value="GAA2155200.1"/>
    <property type="molecule type" value="Genomic_DNA"/>
</dbReference>
<dbReference type="Proteomes" id="UP001501771">
    <property type="component" value="Unassembled WGS sequence"/>
</dbReference>
<protein>
    <recommendedName>
        <fullName evidence="3">Alpha/beta hydrolase</fullName>
    </recommendedName>
</protein>
<reference evidence="1 2" key="1">
    <citation type="journal article" date="2019" name="Int. J. Syst. Evol. Microbiol.">
        <title>The Global Catalogue of Microorganisms (GCM) 10K type strain sequencing project: providing services to taxonomists for standard genome sequencing and annotation.</title>
        <authorList>
            <consortium name="The Broad Institute Genomics Platform"/>
            <consortium name="The Broad Institute Genome Sequencing Center for Infectious Disease"/>
            <person name="Wu L."/>
            <person name="Ma J."/>
        </authorList>
    </citation>
    <scope>NUCLEOTIDE SEQUENCE [LARGE SCALE GENOMIC DNA]</scope>
    <source>
        <strain evidence="1 2">JCM 16022</strain>
    </source>
</reference>
<organism evidence="1 2">
    <name type="scientific">Nocardioides koreensis</name>
    <dbReference type="NCBI Taxonomy" id="433651"/>
    <lineage>
        <taxon>Bacteria</taxon>
        <taxon>Bacillati</taxon>
        <taxon>Actinomycetota</taxon>
        <taxon>Actinomycetes</taxon>
        <taxon>Propionibacteriales</taxon>
        <taxon>Nocardioidaceae</taxon>
        <taxon>Nocardioides</taxon>
    </lineage>
</organism>
<keyword evidence="2" id="KW-1185">Reference proteome</keyword>
<proteinExistence type="predicted"/>